<evidence type="ECO:0000259" key="2">
    <source>
        <dbReference type="Pfam" id="PF02223"/>
    </source>
</evidence>
<dbReference type="PANTHER" id="PTHR10344">
    <property type="entry name" value="THYMIDYLATE KINASE"/>
    <property type="match status" value="1"/>
</dbReference>
<dbReference type="Proteomes" id="UP000179627">
    <property type="component" value="Unassembled WGS sequence"/>
</dbReference>
<dbReference type="OrthoDB" id="3363468at2"/>
<organism evidence="3 4">
    <name type="scientific">Parafrankia colletiae</name>
    <dbReference type="NCBI Taxonomy" id="573497"/>
    <lineage>
        <taxon>Bacteria</taxon>
        <taxon>Bacillati</taxon>
        <taxon>Actinomycetota</taxon>
        <taxon>Actinomycetes</taxon>
        <taxon>Frankiales</taxon>
        <taxon>Frankiaceae</taxon>
        <taxon>Parafrankia</taxon>
    </lineage>
</organism>
<feature type="domain" description="Thymidylate kinase-like" evidence="2">
    <location>
        <begin position="11"/>
        <end position="188"/>
    </location>
</feature>
<evidence type="ECO:0000313" key="3">
    <source>
        <dbReference type="EMBL" id="OHV33476.1"/>
    </source>
</evidence>
<comment type="caution">
    <text evidence="3">The sequence shown here is derived from an EMBL/GenBank/DDBJ whole genome shotgun (WGS) entry which is preliminary data.</text>
</comment>
<sequence>MRRRPIIALLGVDGSGKTTQARQLAAWLNGQGVPARYFENAGGRPIWDALARLLGRTDGQALFGRRAYVVVEASLRWVAVSRALALSWLTGRVAVMDRYAYCQYAVMRARGDRGERRVRAAFHRFPAPDLVCYLSVPAGLAQQRVEQRGRDREELDYLVAFDEAYRSLPEASSFAVVPAEGAYEEVQTALRTTVLPVLDRFRVDGGPRSRPN</sequence>
<dbReference type="EMBL" id="MBLM01000131">
    <property type="protein sequence ID" value="OHV33476.1"/>
    <property type="molecule type" value="Genomic_DNA"/>
</dbReference>
<dbReference type="PANTHER" id="PTHR10344:SF1">
    <property type="entry name" value="THYMIDYLATE KINASE"/>
    <property type="match status" value="1"/>
</dbReference>
<comment type="similarity">
    <text evidence="1">Belongs to the thymidylate kinase family.</text>
</comment>
<dbReference type="SUPFAM" id="SSF52540">
    <property type="entry name" value="P-loop containing nucleoside triphosphate hydrolases"/>
    <property type="match status" value="1"/>
</dbReference>
<evidence type="ECO:0000313" key="4">
    <source>
        <dbReference type="Proteomes" id="UP000179627"/>
    </source>
</evidence>
<evidence type="ECO:0000256" key="1">
    <source>
        <dbReference type="ARBA" id="ARBA00009776"/>
    </source>
</evidence>
<gene>
    <name evidence="3" type="ORF">CC117_22675</name>
</gene>
<dbReference type="Pfam" id="PF02223">
    <property type="entry name" value="Thymidylate_kin"/>
    <property type="match status" value="1"/>
</dbReference>
<protein>
    <submittedName>
        <fullName evidence="3">Thymidylate kinase</fullName>
    </submittedName>
</protein>
<dbReference type="GO" id="GO:0004798">
    <property type="term" value="F:dTMP kinase activity"/>
    <property type="evidence" value="ECO:0007669"/>
    <property type="project" value="TreeGrafter"/>
</dbReference>
<dbReference type="Gene3D" id="3.40.50.300">
    <property type="entry name" value="P-loop containing nucleotide triphosphate hydrolases"/>
    <property type="match status" value="1"/>
</dbReference>
<dbReference type="RefSeq" id="WP_071087000.1">
    <property type="nucleotide sequence ID" value="NZ_MBLM01000131.1"/>
</dbReference>
<keyword evidence="3" id="KW-0808">Transferase</keyword>
<dbReference type="InterPro" id="IPR039430">
    <property type="entry name" value="Thymidylate_kin-like_dom"/>
</dbReference>
<dbReference type="GO" id="GO:0006235">
    <property type="term" value="P:dTTP biosynthetic process"/>
    <property type="evidence" value="ECO:0007669"/>
    <property type="project" value="TreeGrafter"/>
</dbReference>
<dbReference type="AlphaFoldDB" id="A0A1S1QIP0"/>
<name>A0A1S1QIP0_9ACTN</name>
<dbReference type="GO" id="GO:0006227">
    <property type="term" value="P:dUDP biosynthetic process"/>
    <property type="evidence" value="ECO:0007669"/>
    <property type="project" value="TreeGrafter"/>
</dbReference>
<dbReference type="GO" id="GO:0005737">
    <property type="term" value="C:cytoplasm"/>
    <property type="evidence" value="ECO:0007669"/>
    <property type="project" value="TreeGrafter"/>
</dbReference>
<keyword evidence="3" id="KW-0418">Kinase</keyword>
<dbReference type="GO" id="GO:0006233">
    <property type="term" value="P:dTDP biosynthetic process"/>
    <property type="evidence" value="ECO:0007669"/>
    <property type="project" value="TreeGrafter"/>
</dbReference>
<accession>A0A1S1QIP0</accession>
<proteinExistence type="inferred from homology"/>
<keyword evidence="4" id="KW-1185">Reference proteome</keyword>
<reference evidence="4" key="1">
    <citation type="submission" date="2016-07" db="EMBL/GenBank/DDBJ databases">
        <title>Sequence Frankia sp. strain CcI1.17.</title>
        <authorList>
            <person name="Ghodhbane-Gtari F."/>
            <person name="Swanson E."/>
            <person name="Gueddou A."/>
            <person name="Morris K."/>
            <person name="Hezbri K."/>
            <person name="Ktari A."/>
            <person name="Nouioui I."/>
            <person name="Abebe-Akele F."/>
            <person name="Simpson S."/>
            <person name="Thomas K."/>
            <person name="Gtari M."/>
            <person name="Tisa L.S."/>
            <person name="Hurst S."/>
        </authorList>
    </citation>
    <scope>NUCLEOTIDE SEQUENCE [LARGE SCALE GENOMIC DNA]</scope>
    <source>
        <strain evidence="4">Cc1.17</strain>
    </source>
</reference>
<dbReference type="InterPro" id="IPR027417">
    <property type="entry name" value="P-loop_NTPase"/>
</dbReference>